<dbReference type="AlphaFoldDB" id="A0A6A4ER76"/>
<comment type="caution">
    <text evidence="2">The sequence shown here is derived from an EMBL/GenBank/DDBJ whole genome shotgun (WGS) entry which is preliminary data.</text>
</comment>
<name>A0A6A4ER76_9STRA</name>
<organism evidence="2 3">
    <name type="scientific">Phytophthora rubi</name>
    <dbReference type="NCBI Taxonomy" id="129364"/>
    <lineage>
        <taxon>Eukaryota</taxon>
        <taxon>Sar</taxon>
        <taxon>Stramenopiles</taxon>
        <taxon>Oomycota</taxon>
        <taxon>Peronosporomycetes</taxon>
        <taxon>Peronosporales</taxon>
        <taxon>Peronosporaceae</taxon>
        <taxon>Phytophthora</taxon>
    </lineage>
</organism>
<protein>
    <submittedName>
        <fullName evidence="2">Uncharacterized protein</fullName>
    </submittedName>
</protein>
<feature type="compositionally biased region" description="Basic and acidic residues" evidence="1">
    <location>
        <begin position="182"/>
        <end position="198"/>
    </location>
</feature>
<reference evidence="2 3" key="1">
    <citation type="submission" date="2018-08" db="EMBL/GenBank/DDBJ databases">
        <title>Genomic investigation of the strawberry pathogen Phytophthora fragariae indicates pathogenicity is determined by transcriptional variation in three key races.</title>
        <authorList>
            <person name="Adams T.M."/>
            <person name="Armitage A.D."/>
            <person name="Sobczyk M.K."/>
            <person name="Bates H.J."/>
            <person name="Dunwell J.M."/>
            <person name="Nellist C.F."/>
            <person name="Harrison R.J."/>
        </authorList>
    </citation>
    <scope>NUCLEOTIDE SEQUENCE [LARGE SCALE GENOMIC DNA]</scope>
    <source>
        <strain evidence="2 3">SCRP333</strain>
    </source>
</reference>
<gene>
    <name evidence="2" type="ORF">PR003_g15828</name>
</gene>
<dbReference type="Proteomes" id="UP000434957">
    <property type="component" value="Unassembled WGS sequence"/>
</dbReference>
<feature type="compositionally biased region" description="Acidic residues" evidence="1">
    <location>
        <begin position="167"/>
        <end position="181"/>
    </location>
</feature>
<dbReference type="EMBL" id="QXFT01001121">
    <property type="protein sequence ID" value="KAE9328236.1"/>
    <property type="molecule type" value="Genomic_DNA"/>
</dbReference>
<evidence type="ECO:0000313" key="2">
    <source>
        <dbReference type="EMBL" id="KAE9328236.1"/>
    </source>
</evidence>
<keyword evidence="3" id="KW-1185">Reference proteome</keyword>
<evidence type="ECO:0000256" key="1">
    <source>
        <dbReference type="SAM" id="MobiDB-lite"/>
    </source>
</evidence>
<feature type="compositionally biased region" description="Low complexity" evidence="1">
    <location>
        <begin position="150"/>
        <end position="162"/>
    </location>
</feature>
<evidence type="ECO:0000313" key="3">
    <source>
        <dbReference type="Proteomes" id="UP000434957"/>
    </source>
</evidence>
<feature type="compositionally biased region" description="Acidic residues" evidence="1">
    <location>
        <begin position="199"/>
        <end position="208"/>
    </location>
</feature>
<proteinExistence type="predicted"/>
<sequence>MNGPGEKTFKQLWRELCKEGWKPRKPTGMAKDHRYVKPGVKGRLDEGRRGIDFFEGEAELMAFGRRSGRLSLPAATVPSARIPARGPIGKQAAYAAVGQQPPRADETPPLAPSSPPLATVPAAGEEPGAERIALRGQITPRVPAATVVNSAEEGSAAEPPSAILDATEQDDATDAIPDDPELGPRKRMADVEEAKSETDEPNGAEDLIDLDVFDGGNFMEGLRKERLFARQLETT</sequence>
<accession>A0A6A4ER76</accession>
<feature type="region of interest" description="Disordered" evidence="1">
    <location>
        <begin position="91"/>
        <end position="208"/>
    </location>
</feature>